<dbReference type="Proteomes" id="UP000801428">
    <property type="component" value="Unassembled WGS sequence"/>
</dbReference>
<evidence type="ECO:0000313" key="5">
    <source>
        <dbReference type="EMBL" id="KAF3004075.1"/>
    </source>
</evidence>
<proteinExistence type="predicted"/>
<dbReference type="InterPro" id="IPR029058">
    <property type="entry name" value="AB_hydrolase_fold"/>
</dbReference>
<sequence length="315" mass="34339">MLPFASFLLIVSSCGLLSNATPFVVETRTIDDDLFQRLKLMSQYASAAYCPSNHDSPGTPIKCSAGNCPLVEGLNSSTILEYSRTETPTDVTGFVAVDHTNKLIIVSFRGSSTRDNWLTNMNFGLTHTHLCKGCTAHLGFWNSWQDARGAVVPSVLAAAMQNPGYSIVVTGHSLGGAIAALSAASLRTLGFDTALYSFGAPRVGGHKLSEFISNQPGGTYRVTHYNDPVPRIPSLGTGYVHFSPEYYIEVANEVEVKVQDIKVYRGAVNRKWGNGKWSHQDKEAHRWYFTKMYSCKDAAKRGVGELEGLDVVAAF</sequence>
<dbReference type="CDD" id="cd00519">
    <property type="entry name" value="Lipase_3"/>
    <property type="match status" value="1"/>
</dbReference>
<gene>
    <name evidence="5" type="ORF">E8E13_002901</name>
</gene>
<dbReference type="Pfam" id="PF01764">
    <property type="entry name" value="Lipase_3"/>
    <property type="match status" value="1"/>
</dbReference>
<keyword evidence="2" id="KW-0378">Hydrolase</keyword>
<dbReference type="OrthoDB" id="426718at2759"/>
<evidence type="ECO:0000313" key="6">
    <source>
        <dbReference type="Proteomes" id="UP000801428"/>
    </source>
</evidence>
<dbReference type="InterPro" id="IPR051299">
    <property type="entry name" value="AB_hydrolase_lip/est"/>
</dbReference>
<keyword evidence="1 3" id="KW-0732">Signal</keyword>
<accession>A0A9P4TFL5</accession>
<dbReference type="InterPro" id="IPR002921">
    <property type="entry name" value="Fungal_lipase-type"/>
</dbReference>
<dbReference type="PANTHER" id="PTHR46640:SF1">
    <property type="entry name" value="FUNGAL LIPASE-LIKE DOMAIN-CONTAINING PROTEIN-RELATED"/>
    <property type="match status" value="1"/>
</dbReference>
<organism evidence="5 6">
    <name type="scientific">Curvularia kusanoi</name>
    <name type="common">Cochliobolus kusanoi</name>
    <dbReference type="NCBI Taxonomy" id="90978"/>
    <lineage>
        <taxon>Eukaryota</taxon>
        <taxon>Fungi</taxon>
        <taxon>Dikarya</taxon>
        <taxon>Ascomycota</taxon>
        <taxon>Pezizomycotina</taxon>
        <taxon>Dothideomycetes</taxon>
        <taxon>Pleosporomycetidae</taxon>
        <taxon>Pleosporales</taxon>
        <taxon>Pleosporineae</taxon>
        <taxon>Pleosporaceae</taxon>
        <taxon>Curvularia</taxon>
    </lineage>
</organism>
<dbReference type="GO" id="GO:0006629">
    <property type="term" value="P:lipid metabolic process"/>
    <property type="evidence" value="ECO:0007669"/>
    <property type="project" value="InterPro"/>
</dbReference>
<evidence type="ECO:0000256" key="3">
    <source>
        <dbReference type="SAM" id="SignalP"/>
    </source>
</evidence>
<dbReference type="PANTHER" id="PTHR46640">
    <property type="entry name" value="TRIACYLGLYCEROL LIPASE, PUTATIVE (AFU_ORTHOLOGUE AFUA_6G06510)-RELATED"/>
    <property type="match status" value="1"/>
</dbReference>
<dbReference type="Gene3D" id="3.40.50.1820">
    <property type="entry name" value="alpha/beta hydrolase"/>
    <property type="match status" value="1"/>
</dbReference>
<feature type="chain" id="PRO_5040123256" description="Fungal lipase-type domain-containing protein" evidence="3">
    <location>
        <begin position="21"/>
        <end position="315"/>
    </location>
</feature>
<reference evidence="5" key="1">
    <citation type="submission" date="2019-04" db="EMBL/GenBank/DDBJ databases">
        <title>Sequencing of skin fungus with MAO and IRED activity.</title>
        <authorList>
            <person name="Marsaioli A.J."/>
            <person name="Bonatto J.M.C."/>
            <person name="Reis Junior O."/>
        </authorList>
    </citation>
    <scope>NUCLEOTIDE SEQUENCE</scope>
    <source>
        <strain evidence="5">30M1</strain>
    </source>
</reference>
<keyword evidence="6" id="KW-1185">Reference proteome</keyword>
<feature type="signal peptide" evidence="3">
    <location>
        <begin position="1"/>
        <end position="20"/>
    </location>
</feature>
<dbReference type="AlphaFoldDB" id="A0A9P4TFL5"/>
<comment type="caution">
    <text evidence="5">The sequence shown here is derived from an EMBL/GenBank/DDBJ whole genome shotgun (WGS) entry which is preliminary data.</text>
</comment>
<dbReference type="GO" id="GO:0016787">
    <property type="term" value="F:hydrolase activity"/>
    <property type="evidence" value="ECO:0007669"/>
    <property type="project" value="UniProtKB-KW"/>
</dbReference>
<evidence type="ECO:0000259" key="4">
    <source>
        <dbReference type="Pfam" id="PF01764"/>
    </source>
</evidence>
<dbReference type="SUPFAM" id="SSF53474">
    <property type="entry name" value="alpha/beta-Hydrolases"/>
    <property type="match status" value="1"/>
</dbReference>
<evidence type="ECO:0000256" key="2">
    <source>
        <dbReference type="ARBA" id="ARBA00022801"/>
    </source>
</evidence>
<protein>
    <recommendedName>
        <fullName evidence="4">Fungal lipase-type domain-containing protein</fullName>
    </recommendedName>
</protein>
<name>A0A9P4TFL5_CURKU</name>
<dbReference type="EMBL" id="SWKU01000008">
    <property type="protein sequence ID" value="KAF3004075.1"/>
    <property type="molecule type" value="Genomic_DNA"/>
</dbReference>
<feature type="domain" description="Fungal lipase-type" evidence="4">
    <location>
        <begin position="105"/>
        <end position="234"/>
    </location>
</feature>
<evidence type="ECO:0000256" key="1">
    <source>
        <dbReference type="ARBA" id="ARBA00022729"/>
    </source>
</evidence>